<organism evidence="2 3">
    <name type="scientific">Arthrobacter mangrovi</name>
    <dbReference type="NCBI Taxonomy" id="2966350"/>
    <lineage>
        <taxon>Bacteria</taxon>
        <taxon>Bacillati</taxon>
        <taxon>Actinomycetota</taxon>
        <taxon>Actinomycetes</taxon>
        <taxon>Micrococcales</taxon>
        <taxon>Micrococcaceae</taxon>
        <taxon>Arthrobacter</taxon>
    </lineage>
</organism>
<protein>
    <submittedName>
        <fullName evidence="2">Esterase</fullName>
    </submittedName>
</protein>
<comment type="caution">
    <text evidence="2">The sequence shown here is derived from an EMBL/GenBank/DDBJ whole genome shotgun (WGS) entry which is preliminary data.</text>
</comment>
<evidence type="ECO:0000313" key="2">
    <source>
        <dbReference type="EMBL" id="GLB65943.1"/>
    </source>
</evidence>
<dbReference type="SUPFAM" id="SSF56601">
    <property type="entry name" value="beta-lactamase/transpeptidase-like"/>
    <property type="match status" value="1"/>
</dbReference>
<dbReference type="Pfam" id="PF00144">
    <property type="entry name" value="Beta-lactamase"/>
    <property type="match status" value="1"/>
</dbReference>
<proteinExistence type="predicted"/>
<name>A0ABQ5MPP6_9MICC</name>
<dbReference type="PANTHER" id="PTHR43319">
    <property type="entry name" value="BETA-LACTAMASE-RELATED"/>
    <property type="match status" value="1"/>
</dbReference>
<dbReference type="PANTHER" id="PTHR43319:SF3">
    <property type="entry name" value="BETA-LACTAMASE-RELATED DOMAIN-CONTAINING PROTEIN"/>
    <property type="match status" value="1"/>
</dbReference>
<dbReference type="InterPro" id="IPR052907">
    <property type="entry name" value="Beta-lactamase/esterase"/>
</dbReference>
<sequence length="408" mass="43245">MDLDFESHNDGGLPPAGFAGLREVFARHLAAAQGGMAFCVYRSGEPLARFYGGSTNRRAAPSAEVEEAWSPKTMAVMFSGTKGVVATVAAMLVDRGLLDVRKRVAEYWPEFAAGGKEAVTVSQLLSHTVGLPYVDPEPEGDDPQLDNQGNARALAAQAPLWEPGSKVAYHAATYGYLMTEVFGRATGKPVGQLIAELIREPLGLEIYLGLPEELDPRVATVFRSDSYAISTYLQDPERRKIVERMYRNLVDPDKDSFNSIGMRRGEMSAGGGIGTADAMASLYSRLADPAGGGIGTADAMASLYSRLADPAGGVVSPAALADATTTWSEGVDAINDRPLRFGLGYELADPIGTYGPVAPAFGHSGAGGGLHGAWPGKNVGFSFLTNEMLAENQDRRAKDLLAELAKLV</sequence>
<evidence type="ECO:0000259" key="1">
    <source>
        <dbReference type="Pfam" id="PF00144"/>
    </source>
</evidence>
<keyword evidence="3" id="KW-1185">Reference proteome</keyword>
<dbReference type="InterPro" id="IPR001466">
    <property type="entry name" value="Beta-lactam-related"/>
</dbReference>
<evidence type="ECO:0000313" key="3">
    <source>
        <dbReference type="Proteomes" id="UP001209654"/>
    </source>
</evidence>
<dbReference type="Proteomes" id="UP001209654">
    <property type="component" value="Unassembled WGS sequence"/>
</dbReference>
<dbReference type="Gene3D" id="3.40.710.10">
    <property type="entry name" value="DD-peptidase/beta-lactamase superfamily"/>
    <property type="match status" value="2"/>
</dbReference>
<dbReference type="EMBL" id="BRVS01000001">
    <property type="protein sequence ID" value="GLB65943.1"/>
    <property type="molecule type" value="Genomic_DNA"/>
</dbReference>
<dbReference type="RefSeq" id="WP_264794102.1">
    <property type="nucleotide sequence ID" value="NZ_BRVS01000001.1"/>
</dbReference>
<feature type="domain" description="Beta-lactamase-related" evidence="1">
    <location>
        <begin position="26"/>
        <end position="404"/>
    </location>
</feature>
<reference evidence="2 3" key="1">
    <citation type="journal article" date="2023" name="Int. J. Syst. Evol. Microbiol.">
        <title>Arthrobacter mangrovi sp. nov., an actinobacterium isolated from the rhizosphere of a mangrove.</title>
        <authorList>
            <person name="Hamada M."/>
            <person name="Saitou S."/>
            <person name="Enomoto N."/>
            <person name="Nanri K."/>
            <person name="Hidaka K."/>
            <person name="Miura T."/>
            <person name="Tamura T."/>
        </authorList>
    </citation>
    <scope>NUCLEOTIDE SEQUENCE [LARGE SCALE GENOMIC DNA]</scope>
    <source>
        <strain evidence="2 3">NBRC 112813</strain>
    </source>
</reference>
<gene>
    <name evidence="2" type="ORF">AHIS1636_03820</name>
</gene>
<accession>A0ABQ5MPP6</accession>
<dbReference type="InterPro" id="IPR012338">
    <property type="entry name" value="Beta-lactam/transpept-like"/>
</dbReference>